<dbReference type="EMBL" id="RLIH01000019">
    <property type="protein sequence ID" value="RVU53949.1"/>
    <property type="molecule type" value="Genomic_DNA"/>
</dbReference>
<sequence length="113" mass="12632">MKKVVFYAFQGEEMCFMHLLFNAIDMHKKGIETKIVIEGKATALIKTMVESDNKLYKEVVGLGLIDAVCQACAHQMGVLEFVKNETDLPINADLLGHPPMAPYIKEGYDIITL</sequence>
<keyword evidence="2" id="KW-1185">Reference proteome</keyword>
<organism evidence="1 2">
    <name type="scientific">Anaerosphaera multitolerans</name>
    <dbReference type="NCBI Taxonomy" id="2487351"/>
    <lineage>
        <taxon>Bacteria</taxon>
        <taxon>Bacillati</taxon>
        <taxon>Bacillota</taxon>
        <taxon>Tissierellia</taxon>
        <taxon>Tissierellales</taxon>
        <taxon>Peptoniphilaceae</taxon>
        <taxon>Anaerosphaera</taxon>
    </lineage>
</organism>
<name>A0A437S4L5_9FIRM</name>
<protein>
    <submittedName>
        <fullName evidence="1">Cytoplasmic protein</fullName>
    </submittedName>
</protein>
<dbReference type="Gene3D" id="3.40.1260.10">
    <property type="entry name" value="DsrEFH-like"/>
    <property type="match status" value="1"/>
</dbReference>
<dbReference type="AlphaFoldDB" id="A0A437S4L5"/>
<gene>
    <name evidence="1" type="ORF">EF514_09920</name>
</gene>
<evidence type="ECO:0000313" key="2">
    <source>
        <dbReference type="Proteomes" id="UP000288812"/>
    </source>
</evidence>
<dbReference type="Proteomes" id="UP000288812">
    <property type="component" value="Unassembled WGS sequence"/>
</dbReference>
<dbReference type="InterPro" id="IPR027396">
    <property type="entry name" value="DsrEFH-like"/>
</dbReference>
<accession>A0A437S4L5</accession>
<dbReference type="RefSeq" id="WP_127725287.1">
    <property type="nucleotide sequence ID" value="NZ_RLIH01000019.1"/>
</dbReference>
<evidence type="ECO:0000313" key="1">
    <source>
        <dbReference type="EMBL" id="RVU53949.1"/>
    </source>
</evidence>
<proteinExistence type="predicted"/>
<dbReference type="OrthoDB" id="9807925at2"/>
<comment type="caution">
    <text evidence="1">The sequence shown here is derived from an EMBL/GenBank/DDBJ whole genome shotgun (WGS) entry which is preliminary data.</text>
</comment>
<dbReference type="SUPFAM" id="SSF75169">
    <property type="entry name" value="DsrEFH-like"/>
    <property type="match status" value="1"/>
</dbReference>
<reference evidence="1 2" key="1">
    <citation type="submission" date="2018-11" db="EMBL/GenBank/DDBJ databases">
        <title>Genome sequencing and assembly of Anaerosphaera sp. nov., GS7-6-2.</title>
        <authorList>
            <person name="Rettenmaier R."/>
            <person name="Liebl W."/>
            <person name="Zverlov V."/>
        </authorList>
    </citation>
    <scope>NUCLEOTIDE SEQUENCE [LARGE SCALE GENOMIC DNA]</scope>
    <source>
        <strain evidence="1 2">GS7-6-2</strain>
    </source>
</reference>